<dbReference type="Proteomes" id="UP001158576">
    <property type="component" value="Chromosome XSR"/>
</dbReference>
<name>A0ABN7SHL7_OIKDI</name>
<feature type="coiled-coil region" evidence="1">
    <location>
        <begin position="118"/>
        <end position="180"/>
    </location>
</feature>
<organism evidence="3 4">
    <name type="scientific">Oikopleura dioica</name>
    <name type="common">Tunicate</name>
    <dbReference type="NCBI Taxonomy" id="34765"/>
    <lineage>
        <taxon>Eukaryota</taxon>
        <taxon>Metazoa</taxon>
        <taxon>Chordata</taxon>
        <taxon>Tunicata</taxon>
        <taxon>Appendicularia</taxon>
        <taxon>Copelata</taxon>
        <taxon>Oikopleuridae</taxon>
        <taxon>Oikopleura</taxon>
    </lineage>
</organism>
<keyword evidence="4" id="KW-1185">Reference proteome</keyword>
<dbReference type="SUPFAM" id="SSF50729">
    <property type="entry name" value="PH domain-like"/>
    <property type="match status" value="1"/>
</dbReference>
<feature type="compositionally biased region" description="Basic and acidic residues" evidence="2">
    <location>
        <begin position="232"/>
        <end position="250"/>
    </location>
</feature>
<evidence type="ECO:0000256" key="1">
    <source>
        <dbReference type="SAM" id="Coils"/>
    </source>
</evidence>
<accession>A0ABN7SHL7</accession>
<proteinExistence type="predicted"/>
<sequence length="258" mass="29513">MSRKWASTCHVFRVDVDNAKSWQPLADKKTGLDVVVEGQNVRVSDASKLIEEITLQAATIVACTSSKFVQLNTPEPCNVYGFGFRKEEDRKQFQAMIQGIIDEKKKDRRGFQDHAKENDRLRQKISLKDEEINDLRVKNRKLELELKETHLKVSELKKSSISFEAKAALLEKKLEKLQEASEHDLPTVLPIPNVVGDLIRHRDQLDEIIDRLSQFSEGKGPPQRFTPPNLSENHDKSNSTRHTHSSDNEIIHSQSELL</sequence>
<evidence type="ECO:0000313" key="4">
    <source>
        <dbReference type="Proteomes" id="UP001158576"/>
    </source>
</evidence>
<gene>
    <name evidence="3" type="ORF">OKIOD_LOCUS8478</name>
</gene>
<feature type="region of interest" description="Disordered" evidence="2">
    <location>
        <begin position="212"/>
        <end position="258"/>
    </location>
</feature>
<evidence type="ECO:0000256" key="2">
    <source>
        <dbReference type="SAM" id="MobiDB-lite"/>
    </source>
</evidence>
<dbReference type="InterPro" id="IPR011993">
    <property type="entry name" value="PH-like_dom_sf"/>
</dbReference>
<dbReference type="Gene3D" id="2.30.29.30">
    <property type="entry name" value="Pleckstrin-homology domain (PH domain)/Phosphotyrosine-binding domain (PTB)"/>
    <property type="match status" value="1"/>
</dbReference>
<evidence type="ECO:0000313" key="3">
    <source>
        <dbReference type="EMBL" id="CAG5100262.1"/>
    </source>
</evidence>
<protein>
    <submittedName>
        <fullName evidence="3">Oidioi.mRNA.OKI2018_I69.XSR.g16920.t1.cds</fullName>
    </submittedName>
</protein>
<reference evidence="3 4" key="1">
    <citation type="submission" date="2021-04" db="EMBL/GenBank/DDBJ databases">
        <authorList>
            <person name="Bliznina A."/>
        </authorList>
    </citation>
    <scope>NUCLEOTIDE SEQUENCE [LARGE SCALE GENOMIC DNA]</scope>
</reference>
<keyword evidence="1" id="KW-0175">Coiled coil</keyword>
<dbReference type="EMBL" id="OU015569">
    <property type="protein sequence ID" value="CAG5100262.1"/>
    <property type="molecule type" value="Genomic_DNA"/>
</dbReference>